<evidence type="ECO:0008006" key="4">
    <source>
        <dbReference type="Google" id="ProtNLM"/>
    </source>
</evidence>
<proteinExistence type="predicted"/>
<evidence type="ECO:0000256" key="1">
    <source>
        <dbReference type="SAM" id="SignalP"/>
    </source>
</evidence>
<reference evidence="2 3" key="1">
    <citation type="journal article" date="2019" name="Nat. Ecol. Evol.">
        <title>Megaphylogeny resolves global patterns of mushroom evolution.</title>
        <authorList>
            <person name="Varga T."/>
            <person name="Krizsan K."/>
            <person name="Foldi C."/>
            <person name="Dima B."/>
            <person name="Sanchez-Garcia M."/>
            <person name="Sanchez-Ramirez S."/>
            <person name="Szollosi G.J."/>
            <person name="Szarkandi J.G."/>
            <person name="Papp V."/>
            <person name="Albert L."/>
            <person name="Andreopoulos W."/>
            <person name="Angelini C."/>
            <person name="Antonin V."/>
            <person name="Barry K.W."/>
            <person name="Bougher N.L."/>
            <person name="Buchanan P."/>
            <person name="Buyck B."/>
            <person name="Bense V."/>
            <person name="Catcheside P."/>
            <person name="Chovatia M."/>
            <person name="Cooper J."/>
            <person name="Damon W."/>
            <person name="Desjardin D."/>
            <person name="Finy P."/>
            <person name="Geml J."/>
            <person name="Haridas S."/>
            <person name="Hughes K."/>
            <person name="Justo A."/>
            <person name="Karasinski D."/>
            <person name="Kautmanova I."/>
            <person name="Kiss B."/>
            <person name="Kocsube S."/>
            <person name="Kotiranta H."/>
            <person name="LaButti K.M."/>
            <person name="Lechner B.E."/>
            <person name="Liimatainen K."/>
            <person name="Lipzen A."/>
            <person name="Lukacs Z."/>
            <person name="Mihaltcheva S."/>
            <person name="Morgado L.N."/>
            <person name="Niskanen T."/>
            <person name="Noordeloos M.E."/>
            <person name="Ohm R.A."/>
            <person name="Ortiz-Santana B."/>
            <person name="Ovrebo C."/>
            <person name="Racz N."/>
            <person name="Riley R."/>
            <person name="Savchenko A."/>
            <person name="Shiryaev A."/>
            <person name="Soop K."/>
            <person name="Spirin V."/>
            <person name="Szebenyi C."/>
            <person name="Tomsovsky M."/>
            <person name="Tulloss R.E."/>
            <person name="Uehling J."/>
            <person name="Grigoriev I.V."/>
            <person name="Vagvolgyi C."/>
            <person name="Papp T."/>
            <person name="Martin F.M."/>
            <person name="Miettinen O."/>
            <person name="Hibbett D.S."/>
            <person name="Nagy L.G."/>
        </authorList>
    </citation>
    <scope>NUCLEOTIDE SEQUENCE [LARGE SCALE GENOMIC DNA]</scope>
    <source>
        <strain evidence="2 3">CBS 121175</strain>
    </source>
</reference>
<gene>
    <name evidence="2" type="ORF">FA15DRAFT_708603</name>
</gene>
<keyword evidence="3" id="KW-1185">Reference proteome</keyword>
<sequence length="190" mass="20391">MKLGLSAALLSCLAAAVPGFVSAALIPNADTPVFYLVAADPYTENDTFLPLRLYGNNGQATLTGYGPIAKLYYINNTLVGEDPIGADSPNLFHPYVDFKGDDGACGAPSGPFMFIQDSNRSSASNCAAWGTFFLFSDRMDAQLGAKLQLNNNLTSFYSCGKNRDIYYKQDVSDAPVDCTVPVQLYTLPVV</sequence>
<dbReference type="EMBL" id="ML210322">
    <property type="protein sequence ID" value="TFK19852.1"/>
    <property type="molecule type" value="Genomic_DNA"/>
</dbReference>
<name>A0A5C3KII7_COPMA</name>
<dbReference type="AlphaFoldDB" id="A0A5C3KII7"/>
<evidence type="ECO:0000313" key="2">
    <source>
        <dbReference type="EMBL" id="TFK19852.1"/>
    </source>
</evidence>
<evidence type="ECO:0000313" key="3">
    <source>
        <dbReference type="Proteomes" id="UP000307440"/>
    </source>
</evidence>
<accession>A0A5C3KII7</accession>
<feature type="signal peptide" evidence="1">
    <location>
        <begin position="1"/>
        <end position="23"/>
    </location>
</feature>
<feature type="chain" id="PRO_5022805112" description="Cell wall protein PhiA" evidence="1">
    <location>
        <begin position="24"/>
        <end position="190"/>
    </location>
</feature>
<keyword evidence="1" id="KW-0732">Signal</keyword>
<dbReference type="OrthoDB" id="2818001at2759"/>
<organism evidence="2 3">
    <name type="scientific">Coprinopsis marcescibilis</name>
    <name type="common">Agaric fungus</name>
    <name type="synonym">Psathyrella marcescibilis</name>
    <dbReference type="NCBI Taxonomy" id="230819"/>
    <lineage>
        <taxon>Eukaryota</taxon>
        <taxon>Fungi</taxon>
        <taxon>Dikarya</taxon>
        <taxon>Basidiomycota</taxon>
        <taxon>Agaricomycotina</taxon>
        <taxon>Agaricomycetes</taxon>
        <taxon>Agaricomycetidae</taxon>
        <taxon>Agaricales</taxon>
        <taxon>Agaricineae</taxon>
        <taxon>Psathyrellaceae</taxon>
        <taxon>Coprinopsis</taxon>
    </lineage>
</organism>
<dbReference type="Proteomes" id="UP000307440">
    <property type="component" value="Unassembled WGS sequence"/>
</dbReference>
<protein>
    <recommendedName>
        <fullName evidence="4">Cell wall protein PhiA</fullName>
    </recommendedName>
</protein>